<feature type="transmembrane region" description="Helical" evidence="2">
    <location>
        <begin position="289"/>
        <end position="308"/>
    </location>
</feature>
<feature type="transmembrane region" description="Helical" evidence="2">
    <location>
        <begin position="511"/>
        <end position="530"/>
    </location>
</feature>
<feature type="transmembrane region" description="Helical" evidence="2">
    <location>
        <begin position="565"/>
        <end position="583"/>
    </location>
</feature>
<feature type="transmembrane region" description="Helical" evidence="2">
    <location>
        <begin position="96"/>
        <end position="116"/>
    </location>
</feature>
<evidence type="ECO:0000313" key="3">
    <source>
        <dbReference type="EMBL" id="NUV26851.1"/>
    </source>
</evidence>
<dbReference type="Proteomes" id="UP000540128">
    <property type="component" value="Unassembled WGS sequence"/>
</dbReference>
<feature type="compositionally biased region" description="Pro residues" evidence="1">
    <location>
        <begin position="72"/>
        <end position="83"/>
    </location>
</feature>
<evidence type="ECO:0000313" key="4">
    <source>
        <dbReference type="Proteomes" id="UP000540128"/>
    </source>
</evidence>
<feature type="transmembrane region" description="Helical" evidence="2">
    <location>
        <begin position="765"/>
        <end position="788"/>
    </location>
</feature>
<keyword evidence="2" id="KW-0472">Membrane</keyword>
<feature type="transmembrane region" description="Helical" evidence="2">
    <location>
        <begin position="482"/>
        <end position="504"/>
    </location>
</feature>
<feature type="transmembrane region" description="Helical" evidence="2">
    <location>
        <begin position="122"/>
        <end position="143"/>
    </location>
</feature>
<feature type="transmembrane region" description="Helical" evidence="2">
    <location>
        <begin position="613"/>
        <end position="631"/>
    </location>
</feature>
<evidence type="ECO:0000256" key="2">
    <source>
        <dbReference type="SAM" id="Phobius"/>
    </source>
</evidence>
<feature type="transmembrane region" description="Helical" evidence="2">
    <location>
        <begin position="794"/>
        <end position="811"/>
    </location>
</feature>
<sequence>MTPLPSSPAEELALLERELIWLDTRRAQLLRRRSWLKAALRAQSGRGWQPPPGVPGGWAHAPAAHPARAAHPAPPVHPAPAVPPGSATGGPGAQHVLLILGGLLLAVAAIAFTLFSWGELGIVGRAVVLAGVTAGALGAPVLLLRRGLGATAEAVGAVALLLTVLDAYALHAAVLPEADGAGYAAFASGALAAGWTAYGAGVGRLRLPLPAAVVAGQFPLVLGAWAAGGSVLVIGWALLVTAAASVVVAVRGPGLAVRATAWSGAGATWAGGLLIGLGESVSAGGPFDAAGPGALLLGAAAVALTAAWRAPREMAVTGGVVAGLAAVAGVGGVLRTEVPWSWAVVVHLLCGAALAPVARIAVVPRPVRGGVLGAAAGVTGLAVLAVLPSAAATLLGPAAVLTGLWAGAPGGVREVAAGAGAWPDDMSVPVVLLVVAVLLGAVYASLVQEGRAPAGRTGAAGAVAVGLVSAAVPVLLVTAGVAYAAALAVDLLLVAGLLGAALAVRRVPAAAGATALWCAVAVAAHTGLLALAAEPATYAVFGLLLVLFAAVAARSGEVVTRSLSLVLSVVCALVVAVAAGASLELGAPRMAVLVLAVPAVAVVLGLWLRTPAVVVPLEAGAGVGALVALGLALTDGAYLSLVLALCGVLAAATAVRPERRPGAGYLAVGLFALATWVRLVSAGVTHPEAYTLPVSVIACAVGLLRRRTDPEASSWAAYGPGLGVTLGPSLLALWSDPHWQRPLLLGAAALAVTVTGAVRRLQAPLLLGGGTLALVALHELAPHVAQVFDALPRWSVPALAGLLLLALGATYEQRLRDARRLREHVGRMR</sequence>
<dbReference type="RefSeq" id="WP_175457501.1">
    <property type="nucleotide sequence ID" value="NZ_JAANNT010000001.1"/>
</dbReference>
<accession>A0A7Y6C4H7</accession>
<feature type="transmembrane region" description="Helical" evidence="2">
    <location>
        <begin position="233"/>
        <end position="252"/>
    </location>
</feature>
<protein>
    <submittedName>
        <fullName evidence="3">Uncharacterized protein</fullName>
    </submittedName>
</protein>
<feature type="transmembrane region" description="Helical" evidence="2">
    <location>
        <begin position="716"/>
        <end position="735"/>
    </location>
</feature>
<organism evidence="3 4">
    <name type="scientific">Streptomyces odorifer</name>
    <dbReference type="NCBI Taxonomy" id="53450"/>
    <lineage>
        <taxon>Bacteria</taxon>
        <taxon>Bacillati</taxon>
        <taxon>Actinomycetota</taxon>
        <taxon>Actinomycetes</taxon>
        <taxon>Kitasatosporales</taxon>
        <taxon>Streptomycetaceae</taxon>
        <taxon>Streptomyces</taxon>
        <taxon>Streptomyces albidoflavus group</taxon>
    </lineage>
</organism>
<keyword evidence="2" id="KW-0812">Transmembrane</keyword>
<feature type="transmembrane region" description="Helical" evidence="2">
    <location>
        <begin position="340"/>
        <end position="362"/>
    </location>
</feature>
<feature type="transmembrane region" description="Helical" evidence="2">
    <location>
        <begin position="589"/>
        <end position="608"/>
    </location>
</feature>
<feature type="transmembrane region" description="Helical" evidence="2">
    <location>
        <begin position="536"/>
        <end position="553"/>
    </location>
</feature>
<feature type="transmembrane region" description="Helical" evidence="2">
    <location>
        <begin position="662"/>
        <end position="681"/>
    </location>
</feature>
<feature type="transmembrane region" description="Helical" evidence="2">
    <location>
        <begin position="458"/>
        <end position="476"/>
    </location>
</feature>
<feature type="transmembrane region" description="Helical" evidence="2">
    <location>
        <begin position="374"/>
        <end position="406"/>
    </location>
</feature>
<feature type="transmembrane region" description="Helical" evidence="2">
    <location>
        <begin position="315"/>
        <end position="334"/>
    </location>
</feature>
<name>A0A7Y6C4H7_9ACTN</name>
<proteinExistence type="predicted"/>
<keyword evidence="4" id="KW-1185">Reference proteome</keyword>
<feature type="transmembrane region" description="Helical" evidence="2">
    <location>
        <begin position="155"/>
        <end position="174"/>
    </location>
</feature>
<feature type="compositionally biased region" description="Low complexity" evidence="1">
    <location>
        <begin position="57"/>
        <end position="71"/>
    </location>
</feature>
<feature type="transmembrane region" description="Helical" evidence="2">
    <location>
        <begin position="180"/>
        <end position="200"/>
    </location>
</feature>
<feature type="transmembrane region" description="Helical" evidence="2">
    <location>
        <begin position="426"/>
        <end position="446"/>
    </location>
</feature>
<feature type="transmembrane region" description="Helical" evidence="2">
    <location>
        <begin position="687"/>
        <end position="704"/>
    </location>
</feature>
<dbReference type="NCBIfam" id="NF047321">
    <property type="entry name" value="SCO7613_CTERM"/>
    <property type="match status" value="1"/>
</dbReference>
<comment type="caution">
    <text evidence="3">The sequence shown here is derived from an EMBL/GenBank/DDBJ whole genome shotgun (WGS) entry which is preliminary data.</text>
</comment>
<evidence type="ECO:0000256" key="1">
    <source>
        <dbReference type="SAM" id="MobiDB-lite"/>
    </source>
</evidence>
<feature type="region of interest" description="Disordered" evidence="1">
    <location>
        <begin position="44"/>
        <end position="87"/>
    </location>
</feature>
<keyword evidence="2" id="KW-1133">Transmembrane helix</keyword>
<feature type="transmembrane region" description="Helical" evidence="2">
    <location>
        <begin position="259"/>
        <end position="277"/>
    </location>
</feature>
<dbReference type="InterPro" id="IPR058062">
    <property type="entry name" value="SCO7613_C"/>
</dbReference>
<gene>
    <name evidence="3" type="ORF">G6W59_00505</name>
</gene>
<feature type="transmembrane region" description="Helical" evidence="2">
    <location>
        <begin position="637"/>
        <end position="655"/>
    </location>
</feature>
<dbReference type="AlphaFoldDB" id="A0A7Y6C4H7"/>
<dbReference type="EMBL" id="JAANNT010000001">
    <property type="protein sequence ID" value="NUV26851.1"/>
    <property type="molecule type" value="Genomic_DNA"/>
</dbReference>
<reference evidence="3 4" key="1">
    <citation type="submission" date="2020-03" db="EMBL/GenBank/DDBJ databases">
        <title>Complete genome sequence of sixteen Streptomyces strains facilitates identification of candidate genes involved in plant growth-promotion in grain legumes and cereals.</title>
        <authorList>
            <person name="Gopalakrishnan S."/>
            <person name="Thakur V."/>
            <person name="Saxena R."/>
            <person name="Vadlamudi S."/>
            <person name="Purohit S."/>
            <person name="Kumar V."/>
            <person name="Rathore A."/>
            <person name="Chitikineni A."/>
            <person name="Varshney R.K."/>
        </authorList>
    </citation>
    <scope>NUCLEOTIDE SEQUENCE [LARGE SCALE GENOMIC DNA]</scope>
    <source>
        <strain evidence="3 4">KAI-180</strain>
    </source>
</reference>
<feature type="transmembrane region" description="Helical" evidence="2">
    <location>
        <begin position="741"/>
        <end position="758"/>
    </location>
</feature>